<organism evidence="2 3">
    <name type="scientific">Heyndrickxia coagulans</name>
    <name type="common">Weizmannia coagulans</name>
    <dbReference type="NCBI Taxonomy" id="1398"/>
    <lineage>
        <taxon>Bacteria</taxon>
        <taxon>Bacillati</taxon>
        <taxon>Bacillota</taxon>
        <taxon>Bacilli</taxon>
        <taxon>Bacillales</taxon>
        <taxon>Bacillaceae</taxon>
        <taxon>Heyndrickxia</taxon>
    </lineage>
</organism>
<name>A0A150JPY8_HEYCO</name>
<reference evidence="2 3" key="1">
    <citation type="submission" date="2016-01" db="EMBL/GenBank/DDBJ databases">
        <title>Genome Sequences of Twelve Sporeforming Bacillus Species Isolated from Foods.</title>
        <authorList>
            <person name="Berendsen E.M."/>
            <person name="Wells-Bennik M.H."/>
            <person name="Krawcyk A.O."/>
            <person name="De Jong A."/>
            <person name="Holsappel S."/>
            <person name="Eijlander R.T."/>
            <person name="Kuipers O.P."/>
        </authorList>
    </citation>
    <scope>NUCLEOTIDE SEQUENCE [LARGE SCALE GENOMIC DNA]</scope>
    <source>
        <strain evidence="2 3">B4098</strain>
    </source>
</reference>
<proteinExistence type="predicted"/>
<dbReference type="AlphaFoldDB" id="A0A150JPY8"/>
<sequence>MEKAKGFAGRKTGRNRTHEGLKSRVPGRKTPSESHFGWMPFHLSAVEVSSLK</sequence>
<feature type="region of interest" description="Disordered" evidence="1">
    <location>
        <begin position="1"/>
        <end position="36"/>
    </location>
</feature>
<dbReference type="Proteomes" id="UP000075288">
    <property type="component" value="Unassembled WGS sequence"/>
</dbReference>
<evidence type="ECO:0000313" key="3">
    <source>
        <dbReference type="Proteomes" id="UP000075288"/>
    </source>
</evidence>
<comment type="caution">
    <text evidence="2">The sequence shown here is derived from an EMBL/GenBank/DDBJ whole genome shotgun (WGS) entry which is preliminary data.</text>
</comment>
<dbReference type="PATRIC" id="fig|1398.26.peg.1896"/>
<evidence type="ECO:0000256" key="1">
    <source>
        <dbReference type="SAM" id="MobiDB-lite"/>
    </source>
</evidence>
<dbReference type="EMBL" id="LQYG01000113">
    <property type="protein sequence ID" value="KYC59360.1"/>
    <property type="molecule type" value="Genomic_DNA"/>
</dbReference>
<evidence type="ECO:0000313" key="2">
    <source>
        <dbReference type="EMBL" id="KYC59360.1"/>
    </source>
</evidence>
<accession>A0A150JPY8</accession>
<protein>
    <submittedName>
        <fullName evidence="2">Uncharacterized protein</fullName>
    </submittedName>
</protein>
<gene>
    <name evidence="2" type="ORF">B4098_2601</name>
</gene>